<accession>A0A516GGP8</accession>
<feature type="chain" id="PRO_5038927956" description="DUF5105 domain-containing protein" evidence="1">
    <location>
        <begin position="26"/>
        <end position="211"/>
    </location>
</feature>
<feature type="signal peptide" evidence="1">
    <location>
        <begin position="1"/>
        <end position="25"/>
    </location>
</feature>
<evidence type="ECO:0000256" key="1">
    <source>
        <dbReference type="SAM" id="SignalP"/>
    </source>
</evidence>
<dbReference type="PROSITE" id="PS51257">
    <property type="entry name" value="PROKAR_LIPOPROTEIN"/>
    <property type="match status" value="1"/>
</dbReference>
<protein>
    <recommendedName>
        <fullName evidence="4">DUF5105 domain-containing protein</fullName>
    </recommendedName>
</protein>
<organism evidence="2 3">
    <name type="scientific">Dolosigranulum pigrum</name>
    <dbReference type="NCBI Taxonomy" id="29394"/>
    <lineage>
        <taxon>Bacteria</taxon>
        <taxon>Bacillati</taxon>
        <taxon>Bacillota</taxon>
        <taxon>Bacilli</taxon>
        <taxon>Lactobacillales</taxon>
        <taxon>Carnobacteriaceae</taxon>
        <taxon>Dolosigranulum</taxon>
    </lineage>
</organism>
<reference evidence="2 3" key="1">
    <citation type="submission" date="2019-07" db="EMBL/GenBank/DDBJ databases">
        <title>Genome assembly of a nasal isolate of Dolosigranulum pigrum from a chronic sinusitis patient.</title>
        <authorList>
            <person name="Baig S."/>
            <person name="Overballe-Petersen S."/>
            <person name="Kaspar U."/>
            <person name="Rendboe A."/>
            <person name="de Man T."/>
            <person name="Liu C."/>
            <person name="Price L.B."/>
            <person name="Stegger M."/>
            <person name="Becker K."/>
            <person name="Skytt Andersen P."/>
        </authorList>
    </citation>
    <scope>NUCLEOTIDE SEQUENCE [LARGE SCALE GENOMIC DNA]</scope>
    <source>
        <strain evidence="2 3">83VPs-KB5</strain>
    </source>
</reference>
<dbReference type="Proteomes" id="UP000315953">
    <property type="component" value="Chromosome"/>
</dbReference>
<sequence length="211" mass="24250">MKSLLVSLLTILSMAIVGCTPQQTADEATMTHLSSFSDELDAQDSSTFIQDTFATQQQIILEGNLSLGTTKEIVVIYYDHKTLLTEELLMMLEQENEVLTKKMNDFNDESFFERYIVSVDTSEENWELAPYLREMYQDEFVDTLDSELPGTVMATLRIGPELGIEAHNVQINPAEEEDIQNLIWGGYYEPYHIATTPREYQNIRQHRNLTH</sequence>
<dbReference type="AlphaFoldDB" id="A0A516GGP8"/>
<dbReference type="RefSeq" id="WP_143333022.1">
    <property type="nucleotide sequence ID" value="NZ_CP041626.1"/>
</dbReference>
<evidence type="ECO:0008006" key="4">
    <source>
        <dbReference type="Google" id="ProtNLM"/>
    </source>
</evidence>
<keyword evidence="1" id="KW-0732">Signal</keyword>
<dbReference type="EMBL" id="CP041626">
    <property type="protein sequence ID" value="QDO90687.1"/>
    <property type="molecule type" value="Genomic_DNA"/>
</dbReference>
<evidence type="ECO:0000313" key="3">
    <source>
        <dbReference type="Proteomes" id="UP000315953"/>
    </source>
</evidence>
<name>A0A516GGP8_9LACT</name>
<dbReference type="KEGG" id="dpm:FNV33_00930"/>
<proteinExistence type="predicted"/>
<evidence type="ECO:0000313" key="2">
    <source>
        <dbReference type="EMBL" id="QDO90687.1"/>
    </source>
</evidence>
<gene>
    <name evidence="2" type="ORF">FNV33_00930</name>
</gene>